<evidence type="ECO:0000256" key="3">
    <source>
        <dbReference type="ARBA" id="ARBA00022827"/>
    </source>
</evidence>
<dbReference type="EMBL" id="CP115301">
    <property type="protein sequence ID" value="WBO69590.1"/>
    <property type="molecule type" value="Genomic_DNA"/>
</dbReference>
<dbReference type="Gene3D" id="3.30.70.2450">
    <property type="match status" value="1"/>
</dbReference>
<keyword evidence="5" id="KW-0560">Oxidoreductase</keyword>
<evidence type="ECO:0000313" key="6">
    <source>
        <dbReference type="Proteomes" id="UP001212326"/>
    </source>
</evidence>
<keyword evidence="5" id="KW-0503">Monooxygenase</keyword>
<feature type="domain" description="FAD-binding" evidence="4">
    <location>
        <begin position="7"/>
        <end position="344"/>
    </location>
</feature>
<dbReference type="InterPro" id="IPR002938">
    <property type="entry name" value="FAD-bd"/>
</dbReference>
<dbReference type="InterPro" id="IPR050641">
    <property type="entry name" value="RIFMO-like"/>
</dbReference>
<keyword evidence="2" id="KW-0285">Flavoprotein</keyword>
<evidence type="ECO:0000256" key="2">
    <source>
        <dbReference type="ARBA" id="ARBA00022630"/>
    </source>
</evidence>
<sequence>MTNDIQADVVVVGGGPVGLLIAGELAGHGVRTVVVEAETAVSGRPKATTLHARAVQSLARRGHLGDLAGEGTGPDPVSRPFHFAGIPGLTISAPAMEPTPILKCPQEELERHFEQRARAAGAVILRGHRVTGVQQGPDGVRVTAQGPRGGISCVAAYLVGADGARSTVREQAGFESWTRTATVSAMAGDVRLENADALRPGWHRTARGWIVAKDAPHGRTHLRTLNCVSTHPARHLPLTLEELRREVSWIAGRDIAMREPQWLTRFSDFSRLVGCYRKGRILLAGDAAHLHFPIAGQGLSTGVLDALNLGWKLAFTVRGTAADGLLDTYDQERRPAARRVIDNTLAQLAIMRPGAELDPLRALFGELLASEPQSGVLASMLSAQDTVLPARGADSSPWEGRFLQNIALTTRDGHTDVIGLLGEGRPLLLLSGGQDSGGYGSGGYEAEARPWAGLLRVVRCEPVPELPYEAVLVRPDGYVGWAAGGGPLSLALRAYFGAGGGVRADGLRTGASGALSGVVR</sequence>
<reference evidence="5 6" key="1">
    <citation type="submission" date="2022-12" db="EMBL/GenBank/DDBJ databases">
        <title>HUAS 2-6.</title>
        <authorList>
            <person name="Mo P."/>
        </authorList>
    </citation>
    <scope>NUCLEOTIDE SEQUENCE [LARGE SCALE GENOMIC DNA]</scope>
    <source>
        <strain evidence="5 6">HUAS 2-6</strain>
        <plasmid evidence="5 6">punmamed1</plasmid>
    </source>
</reference>
<dbReference type="Proteomes" id="UP001212326">
    <property type="component" value="Plasmid punmamed1"/>
</dbReference>
<dbReference type="Pfam" id="PF21274">
    <property type="entry name" value="Rng_hyd_C"/>
    <property type="match status" value="1"/>
</dbReference>
<dbReference type="InterPro" id="IPR036188">
    <property type="entry name" value="FAD/NAD-bd_sf"/>
</dbReference>
<keyword evidence="6" id="KW-1185">Reference proteome</keyword>
<dbReference type="GO" id="GO:0004497">
    <property type="term" value="F:monooxygenase activity"/>
    <property type="evidence" value="ECO:0007669"/>
    <property type="project" value="UniProtKB-KW"/>
</dbReference>
<dbReference type="RefSeq" id="WP_270086769.1">
    <property type="nucleotide sequence ID" value="NZ_CP115301.1"/>
</dbReference>
<comment type="cofactor">
    <cofactor evidence="1">
        <name>FAD</name>
        <dbReference type="ChEBI" id="CHEBI:57692"/>
    </cofactor>
</comment>
<name>A0ABY7PG22_9ACTN</name>
<keyword evidence="3" id="KW-0274">FAD</keyword>
<keyword evidence="5" id="KW-0614">Plasmid</keyword>
<dbReference type="Pfam" id="PF01494">
    <property type="entry name" value="FAD_binding_3"/>
    <property type="match status" value="1"/>
</dbReference>
<geneLocation type="plasmid" evidence="5 6">
    <name>punmamed1</name>
</geneLocation>
<proteinExistence type="predicted"/>
<evidence type="ECO:0000313" key="5">
    <source>
        <dbReference type="EMBL" id="WBO69590.1"/>
    </source>
</evidence>
<protein>
    <submittedName>
        <fullName evidence="5">FAD-dependent monooxygenase</fullName>
    </submittedName>
</protein>
<dbReference type="Gene3D" id="3.40.30.120">
    <property type="match status" value="1"/>
</dbReference>
<accession>A0ABY7PG22</accession>
<dbReference type="Gene3D" id="3.50.50.60">
    <property type="entry name" value="FAD/NAD(P)-binding domain"/>
    <property type="match status" value="1"/>
</dbReference>
<gene>
    <name evidence="5" type="ORF">O1G22_43360</name>
</gene>
<dbReference type="PRINTS" id="PR00420">
    <property type="entry name" value="RNGMNOXGNASE"/>
</dbReference>
<organism evidence="5 6">
    <name type="scientific">Streptomyces camelliae</name>
    <dbReference type="NCBI Taxonomy" id="3004093"/>
    <lineage>
        <taxon>Bacteria</taxon>
        <taxon>Bacillati</taxon>
        <taxon>Actinomycetota</taxon>
        <taxon>Actinomycetes</taxon>
        <taxon>Kitasatosporales</taxon>
        <taxon>Streptomycetaceae</taxon>
        <taxon>Streptomyces</taxon>
    </lineage>
</organism>
<evidence type="ECO:0000259" key="4">
    <source>
        <dbReference type="Pfam" id="PF01494"/>
    </source>
</evidence>
<dbReference type="PANTHER" id="PTHR43004">
    <property type="entry name" value="TRK SYSTEM POTASSIUM UPTAKE PROTEIN"/>
    <property type="match status" value="1"/>
</dbReference>
<dbReference type="PANTHER" id="PTHR43004:SF19">
    <property type="entry name" value="BINDING MONOOXYGENASE, PUTATIVE (JCVI)-RELATED"/>
    <property type="match status" value="1"/>
</dbReference>
<evidence type="ECO:0000256" key="1">
    <source>
        <dbReference type="ARBA" id="ARBA00001974"/>
    </source>
</evidence>
<dbReference type="SUPFAM" id="SSF51905">
    <property type="entry name" value="FAD/NAD(P)-binding domain"/>
    <property type="match status" value="1"/>
</dbReference>